<dbReference type="Gene3D" id="1.20.920.60">
    <property type="match status" value="1"/>
</dbReference>
<dbReference type="GO" id="GO:0045505">
    <property type="term" value="F:dynein intermediate chain binding"/>
    <property type="evidence" value="ECO:0007669"/>
    <property type="project" value="InterPro"/>
</dbReference>
<feature type="non-terminal residue" evidence="2">
    <location>
        <position position="51"/>
    </location>
</feature>
<dbReference type="AlphaFoldDB" id="A0A852M589"/>
<dbReference type="GO" id="GO:0005930">
    <property type="term" value="C:axoneme"/>
    <property type="evidence" value="ECO:0007669"/>
    <property type="project" value="TreeGrafter"/>
</dbReference>
<dbReference type="PANTHER" id="PTHR10676">
    <property type="entry name" value="DYNEIN HEAVY CHAIN FAMILY PROTEIN"/>
    <property type="match status" value="1"/>
</dbReference>
<evidence type="ECO:0000313" key="3">
    <source>
        <dbReference type="Proteomes" id="UP000632886"/>
    </source>
</evidence>
<dbReference type="InterPro" id="IPR024743">
    <property type="entry name" value="Dynein_HC_stalk"/>
</dbReference>
<dbReference type="PANTHER" id="PTHR10676:SF284">
    <property type="entry name" value="DYNEIN AXONEMAL HEAVY CHAIN 17"/>
    <property type="match status" value="1"/>
</dbReference>
<comment type="caution">
    <text evidence="2">The sequence shown here is derived from an EMBL/GenBank/DDBJ whole genome shotgun (WGS) entry which is preliminary data.</text>
</comment>
<protein>
    <submittedName>
        <fullName evidence="2">DYH17 protein</fullName>
    </submittedName>
</protein>
<dbReference type="GO" id="GO:0060294">
    <property type="term" value="P:cilium movement involved in cell motility"/>
    <property type="evidence" value="ECO:0007669"/>
    <property type="project" value="TreeGrafter"/>
</dbReference>
<accession>A0A852M589</accession>
<dbReference type="GO" id="GO:0097729">
    <property type="term" value="C:9+2 motile cilium"/>
    <property type="evidence" value="ECO:0007669"/>
    <property type="project" value="TreeGrafter"/>
</dbReference>
<gene>
    <name evidence="2" type="primary">Dnah17_3</name>
    <name evidence="2" type="ORF">CENBEN_R14910</name>
</gene>
<evidence type="ECO:0000313" key="2">
    <source>
        <dbReference type="EMBL" id="NXX98699.1"/>
    </source>
</evidence>
<feature type="non-terminal residue" evidence="2">
    <location>
        <position position="1"/>
    </location>
</feature>
<sequence>SRPYQSDPEFDPEFIMSKSTAAAGLCSWCLNIVRFYEVYCEVEPKRRALEE</sequence>
<dbReference type="InterPro" id="IPR026983">
    <property type="entry name" value="DHC"/>
</dbReference>
<dbReference type="GO" id="GO:0051959">
    <property type="term" value="F:dynein light intermediate chain binding"/>
    <property type="evidence" value="ECO:0007669"/>
    <property type="project" value="InterPro"/>
</dbReference>
<feature type="domain" description="Dynein heavy chain coiled coil stalk" evidence="1">
    <location>
        <begin position="2"/>
        <end position="51"/>
    </location>
</feature>
<evidence type="ECO:0000259" key="1">
    <source>
        <dbReference type="Pfam" id="PF12777"/>
    </source>
</evidence>
<keyword evidence="3" id="KW-1185">Reference proteome</keyword>
<name>A0A852M589_9AVES</name>
<dbReference type="EMBL" id="WBNK01002417">
    <property type="protein sequence ID" value="NXX98699.1"/>
    <property type="molecule type" value="Genomic_DNA"/>
</dbReference>
<reference evidence="2 3" key="1">
    <citation type="submission" date="2020-02" db="EMBL/GenBank/DDBJ databases">
        <title>Bird 10,000 Genomes (B10K) Project - Family phase.</title>
        <authorList>
            <person name="Zhang G."/>
        </authorList>
    </citation>
    <scope>NUCLEOTIDE SEQUENCE [LARGE SCALE GENOMIC DNA]</scope>
    <source>
        <strain evidence="2">B10K-DU-017-21</strain>
    </source>
</reference>
<dbReference type="Pfam" id="PF12777">
    <property type="entry name" value="MT"/>
    <property type="match status" value="1"/>
</dbReference>
<organism evidence="2 3">
    <name type="scientific">Centropus bengalensis</name>
    <name type="common">lesser coucal</name>
    <dbReference type="NCBI Taxonomy" id="1463675"/>
    <lineage>
        <taxon>Eukaryota</taxon>
        <taxon>Metazoa</taxon>
        <taxon>Chordata</taxon>
        <taxon>Craniata</taxon>
        <taxon>Vertebrata</taxon>
        <taxon>Euteleostomi</taxon>
        <taxon>Archelosauria</taxon>
        <taxon>Archosauria</taxon>
        <taxon>Dinosauria</taxon>
        <taxon>Saurischia</taxon>
        <taxon>Theropoda</taxon>
        <taxon>Coelurosauria</taxon>
        <taxon>Aves</taxon>
        <taxon>Neognathae</taxon>
        <taxon>Neoaves</taxon>
        <taxon>Otidimorphae</taxon>
        <taxon>Cuculiformes</taxon>
        <taxon>Centropidae</taxon>
        <taxon>Centropus</taxon>
    </lineage>
</organism>
<dbReference type="Proteomes" id="UP000632886">
    <property type="component" value="Unassembled WGS sequence"/>
</dbReference>
<dbReference type="GO" id="GO:0030286">
    <property type="term" value="C:dynein complex"/>
    <property type="evidence" value="ECO:0007669"/>
    <property type="project" value="InterPro"/>
</dbReference>
<proteinExistence type="predicted"/>
<dbReference type="GO" id="GO:0008569">
    <property type="term" value="F:minus-end-directed microtubule motor activity"/>
    <property type="evidence" value="ECO:0007669"/>
    <property type="project" value="TreeGrafter"/>
</dbReference>